<name>A0A6B8W835_9CORY</name>
<accession>A0A6B8W835</accession>
<dbReference type="KEGG" id="cok:COCCU_07610"/>
<evidence type="ECO:0000313" key="1">
    <source>
        <dbReference type="EMBL" id="QGU07455.1"/>
    </source>
</evidence>
<gene>
    <name evidence="1" type="ORF">COCCU_07610</name>
</gene>
<proteinExistence type="predicted"/>
<dbReference type="RefSeq" id="WP_156230949.1">
    <property type="nucleotide sequence ID" value="NZ_CP046455.1"/>
</dbReference>
<reference evidence="1 2" key="1">
    <citation type="submission" date="2019-11" db="EMBL/GenBank/DDBJ databases">
        <title>Complete genome sequence of Corynebacterium kalinowskii 1959, a novel Corynebacterium species isolated from soil of a small paddock in Vilsendorf, Germany.</title>
        <authorList>
            <person name="Schaffert L."/>
            <person name="Ruwe M."/>
            <person name="Milse J."/>
            <person name="Hanuschka K."/>
            <person name="Ortseifen V."/>
            <person name="Droste J."/>
            <person name="Brandt D."/>
            <person name="Schlueter L."/>
            <person name="Kutter Y."/>
            <person name="Vinke S."/>
            <person name="Viehoefer P."/>
            <person name="Jacob L."/>
            <person name="Luebke N.-C."/>
            <person name="Schulte-Berndt E."/>
            <person name="Hain C."/>
            <person name="Linder M."/>
            <person name="Schmidt P."/>
            <person name="Wollenschlaeger L."/>
            <person name="Luttermann T."/>
            <person name="Thieme E."/>
            <person name="Hassa J."/>
            <person name="Haak M."/>
            <person name="Wittchen M."/>
            <person name="Mentz A."/>
            <person name="Persicke M."/>
            <person name="Busche T."/>
            <person name="Ruckert C."/>
        </authorList>
    </citation>
    <scope>NUCLEOTIDE SEQUENCE [LARGE SCALE GENOMIC DNA]</scope>
    <source>
        <strain evidence="1 2">2039</strain>
    </source>
</reference>
<dbReference type="EMBL" id="CP046455">
    <property type="protein sequence ID" value="QGU07455.1"/>
    <property type="molecule type" value="Genomic_DNA"/>
</dbReference>
<keyword evidence="2" id="KW-1185">Reference proteome</keyword>
<organism evidence="1 2">
    <name type="scientific">Corynebacterium occultum</name>
    <dbReference type="NCBI Taxonomy" id="2675219"/>
    <lineage>
        <taxon>Bacteria</taxon>
        <taxon>Bacillati</taxon>
        <taxon>Actinomycetota</taxon>
        <taxon>Actinomycetes</taxon>
        <taxon>Mycobacteriales</taxon>
        <taxon>Corynebacteriaceae</taxon>
        <taxon>Corynebacterium</taxon>
    </lineage>
</organism>
<protein>
    <submittedName>
        <fullName evidence="1">Uncharacterized protein</fullName>
    </submittedName>
</protein>
<sequence length="60" mass="6817">MNDPAPMMWHRIMSAAWRITLVIAVLWGCLAGSADFLPTEFSSEPGPCWPESVRERQWAL</sequence>
<evidence type="ECO:0000313" key="2">
    <source>
        <dbReference type="Proteomes" id="UP000424462"/>
    </source>
</evidence>
<dbReference type="AlphaFoldDB" id="A0A6B8W835"/>
<dbReference type="Proteomes" id="UP000424462">
    <property type="component" value="Chromosome"/>
</dbReference>